<evidence type="ECO:0008006" key="2">
    <source>
        <dbReference type="Google" id="ProtNLM"/>
    </source>
</evidence>
<reference evidence="1" key="1">
    <citation type="submission" date="2016-10" db="EMBL/GenBank/DDBJ databases">
        <authorList>
            <person name="de Groot N.N."/>
        </authorList>
    </citation>
    <scope>NUCLEOTIDE SEQUENCE</scope>
</reference>
<protein>
    <recommendedName>
        <fullName evidence="2">DUF2141 domain-containing protein</fullName>
    </recommendedName>
</protein>
<proteinExistence type="predicted"/>
<dbReference type="AlphaFoldDB" id="A0A1W1CCH6"/>
<gene>
    <name evidence="1" type="ORF">MNB_SV-9-1230</name>
</gene>
<accession>A0A1W1CCH6</accession>
<organism evidence="1">
    <name type="scientific">hydrothermal vent metagenome</name>
    <dbReference type="NCBI Taxonomy" id="652676"/>
    <lineage>
        <taxon>unclassified sequences</taxon>
        <taxon>metagenomes</taxon>
        <taxon>ecological metagenomes</taxon>
    </lineage>
</organism>
<evidence type="ECO:0000313" key="1">
    <source>
        <dbReference type="EMBL" id="SFV63431.1"/>
    </source>
</evidence>
<dbReference type="Pfam" id="PF09912">
    <property type="entry name" value="DUF2141"/>
    <property type="match status" value="1"/>
</dbReference>
<name>A0A1W1CCH6_9ZZZZ</name>
<dbReference type="InterPro" id="IPR018673">
    <property type="entry name" value="DUF2141"/>
</dbReference>
<sequence>MNKLKIISISLLLMLVSTLSSADGFTLKVSVDNLRNSKGVVQFVLYNKDGTIPDENYQKQYKKHIENIFKNRAETIFTDLPKGRYAINILHDENSNGKIDKGLLLPIEGIGFSNYNSINILNKPNFKKASFKLNSDTKKSIKVIYL</sequence>
<dbReference type="EMBL" id="FPHG01000061">
    <property type="protein sequence ID" value="SFV63431.1"/>
    <property type="molecule type" value="Genomic_DNA"/>
</dbReference>